<name>A0ABD2YM70_9GENT</name>
<accession>A0ABD2YM70</accession>
<gene>
    <name evidence="1" type="ORF">ACH5RR_033046</name>
</gene>
<protein>
    <submittedName>
        <fullName evidence="1">Uncharacterized protein</fullName>
    </submittedName>
</protein>
<sequence>MLEAVKKLHVQVEIIVDSVDEETIKHRLSPLPSKGWTDNAAKIHNEVMKYLKAQPPLGKYDIHNIVNKYFHKAVDKKTIVDIVDKEAIKHIVSPLPSNGWKGKVTAINEQLKGYSDKTLSTSEILDMR</sequence>
<dbReference type="EMBL" id="JBJUIK010000013">
    <property type="protein sequence ID" value="KAL3507664.1"/>
    <property type="molecule type" value="Genomic_DNA"/>
</dbReference>
<evidence type="ECO:0000313" key="1">
    <source>
        <dbReference type="EMBL" id="KAL3507664.1"/>
    </source>
</evidence>
<proteinExistence type="predicted"/>
<dbReference type="AlphaFoldDB" id="A0ABD2YM70"/>
<reference evidence="1 2" key="1">
    <citation type="submission" date="2024-11" db="EMBL/GenBank/DDBJ databases">
        <title>A near-complete genome assembly of Cinchona calisaya.</title>
        <authorList>
            <person name="Lian D.C."/>
            <person name="Zhao X.W."/>
            <person name="Wei L."/>
        </authorList>
    </citation>
    <scope>NUCLEOTIDE SEQUENCE [LARGE SCALE GENOMIC DNA]</scope>
    <source>
        <tissue evidence="1">Nenye</tissue>
    </source>
</reference>
<keyword evidence="2" id="KW-1185">Reference proteome</keyword>
<comment type="caution">
    <text evidence="1">The sequence shown here is derived from an EMBL/GenBank/DDBJ whole genome shotgun (WGS) entry which is preliminary data.</text>
</comment>
<organism evidence="1 2">
    <name type="scientific">Cinchona calisaya</name>
    <dbReference type="NCBI Taxonomy" id="153742"/>
    <lineage>
        <taxon>Eukaryota</taxon>
        <taxon>Viridiplantae</taxon>
        <taxon>Streptophyta</taxon>
        <taxon>Embryophyta</taxon>
        <taxon>Tracheophyta</taxon>
        <taxon>Spermatophyta</taxon>
        <taxon>Magnoliopsida</taxon>
        <taxon>eudicotyledons</taxon>
        <taxon>Gunneridae</taxon>
        <taxon>Pentapetalae</taxon>
        <taxon>asterids</taxon>
        <taxon>lamiids</taxon>
        <taxon>Gentianales</taxon>
        <taxon>Rubiaceae</taxon>
        <taxon>Cinchonoideae</taxon>
        <taxon>Cinchoneae</taxon>
        <taxon>Cinchona</taxon>
    </lineage>
</organism>
<evidence type="ECO:0000313" key="2">
    <source>
        <dbReference type="Proteomes" id="UP001630127"/>
    </source>
</evidence>
<dbReference type="Proteomes" id="UP001630127">
    <property type="component" value="Unassembled WGS sequence"/>
</dbReference>